<dbReference type="Pfam" id="PF04860">
    <property type="entry name" value="Phage_portal"/>
    <property type="match status" value="1"/>
</dbReference>
<gene>
    <name evidence="1" type="ORF">SAMN04244570_3568</name>
</gene>
<dbReference type="AlphaFoldDB" id="A0A1T4YTM2"/>
<organism evidence="1 2">
    <name type="scientific">Sporosarcina newyorkensis</name>
    <dbReference type="NCBI Taxonomy" id="759851"/>
    <lineage>
        <taxon>Bacteria</taxon>
        <taxon>Bacillati</taxon>
        <taxon>Bacillota</taxon>
        <taxon>Bacilli</taxon>
        <taxon>Bacillales</taxon>
        <taxon>Caryophanaceae</taxon>
        <taxon>Sporosarcina</taxon>
    </lineage>
</organism>
<dbReference type="RefSeq" id="WP_078818531.1">
    <property type="nucleotide sequence ID" value="NZ_FUYJ01000009.1"/>
</dbReference>
<protein>
    <submittedName>
        <fullName evidence="1">Phage portal protein, HK97 family</fullName>
    </submittedName>
</protein>
<evidence type="ECO:0000313" key="1">
    <source>
        <dbReference type="EMBL" id="SKB05139.1"/>
    </source>
</evidence>
<dbReference type="Proteomes" id="UP000190042">
    <property type="component" value="Unassembled WGS sequence"/>
</dbReference>
<name>A0A1T4YTM2_9BACL</name>
<proteinExistence type="predicted"/>
<dbReference type="NCBIfam" id="TIGR01537">
    <property type="entry name" value="portal_HK97"/>
    <property type="match status" value="1"/>
</dbReference>
<keyword evidence="2" id="KW-1185">Reference proteome</keyword>
<dbReference type="InterPro" id="IPR006427">
    <property type="entry name" value="Portal_HK97"/>
</dbReference>
<accession>A0A1T4YTM2</accession>
<sequence>MKRRGIIQRARDWMTTPIDEAVEQWFVDLMGGGTSSSGAIVNERNAITYSSFWAAVRAITKPIASLPLHLYERNGDGRERAYNHPLYSLLHEKPNPLMTSLSFRDALNTHLLVWGNGYAEIEYGADGMPKALWPLTPDRVTPRFSKTGDVEYLVTLPKGGTTILPKWRMFHLVGPGFDGLKGYSVVRMFRESIGMGMSVTEYGARFFGNGAKPGGVLEHPGSLKDKKQIDALREQWDDIHKGLNNAHRIAILEEGMQYKQIGIPPEDAQFLETRAFQRQEMAAIFGVPPHKIGSMENATFSNIEHQAQEFYTDTLLYWFSLWEQTIKLQIIPEFMHKKYYASFLVDGLLRGDIQSRYNAYATARQWGWMSINDIRNKENMNPIGPKGDVYLTPLNMINADDLDSVDPVEKVPILLDDEDERSLEFRTFEKTTKEQRQIRAAQNRSRLAKRYEQVFSNAVKRYLIQEAADIREAVTKHLGTRDSATFEVWLDEYYDDNEALKKRMKPAFLSLAGIVYEEASKEVGDKKAFTDEARAFMDKYLEAFAERYSGSSKGQLAKIVRDSFDEGLDPVVEIDVRLTEWEERRPEKVAMNETVQICGAIAKVAFAALGISKLRWMALGSDNCPYCQELNGTVVSIEQNFVSKDQSLESEDGTMNVRKPASHPPLHGGCVCQIVAE</sequence>
<reference evidence="2" key="1">
    <citation type="submission" date="2017-02" db="EMBL/GenBank/DDBJ databases">
        <authorList>
            <person name="Varghese N."/>
            <person name="Submissions S."/>
        </authorList>
    </citation>
    <scope>NUCLEOTIDE SEQUENCE [LARGE SCALE GENOMIC DNA]</scope>
    <source>
        <strain evidence="2">DSM 23966</strain>
    </source>
</reference>
<dbReference type="InterPro" id="IPR006944">
    <property type="entry name" value="Phage/GTA_portal"/>
</dbReference>
<evidence type="ECO:0000313" key="2">
    <source>
        <dbReference type="Proteomes" id="UP000190042"/>
    </source>
</evidence>
<dbReference type="EMBL" id="FUYJ01000009">
    <property type="protein sequence ID" value="SKB05139.1"/>
    <property type="molecule type" value="Genomic_DNA"/>
</dbReference>